<proteinExistence type="predicted"/>
<dbReference type="AlphaFoldDB" id="W9S9U0"/>
<keyword evidence="2" id="KW-1185">Reference proteome</keyword>
<evidence type="ECO:0000313" key="1">
    <source>
        <dbReference type="EMBL" id="EXC18472.1"/>
    </source>
</evidence>
<reference evidence="2" key="1">
    <citation type="submission" date="2013-01" db="EMBL/GenBank/DDBJ databases">
        <title>Draft Genome Sequence of a Mulberry Tree, Morus notabilis C.K. Schneid.</title>
        <authorList>
            <person name="He N."/>
            <person name="Zhao S."/>
        </authorList>
    </citation>
    <scope>NUCLEOTIDE SEQUENCE</scope>
</reference>
<organism evidence="1 2">
    <name type="scientific">Morus notabilis</name>
    <dbReference type="NCBI Taxonomy" id="981085"/>
    <lineage>
        <taxon>Eukaryota</taxon>
        <taxon>Viridiplantae</taxon>
        <taxon>Streptophyta</taxon>
        <taxon>Embryophyta</taxon>
        <taxon>Tracheophyta</taxon>
        <taxon>Spermatophyta</taxon>
        <taxon>Magnoliopsida</taxon>
        <taxon>eudicotyledons</taxon>
        <taxon>Gunneridae</taxon>
        <taxon>Pentapetalae</taxon>
        <taxon>rosids</taxon>
        <taxon>fabids</taxon>
        <taxon>Rosales</taxon>
        <taxon>Moraceae</taxon>
        <taxon>Moreae</taxon>
        <taxon>Morus</taxon>
    </lineage>
</organism>
<sequence>MPCRRIQEESLVLTNLRRALLWRRESDMRRPHIDKTSVETRFCDPKVLNNLLSHQKCIPHRQMVPGHRLIGFDSK</sequence>
<dbReference type="Proteomes" id="UP000030645">
    <property type="component" value="Unassembled WGS sequence"/>
</dbReference>
<evidence type="ECO:0000313" key="2">
    <source>
        <dbReference type="Proteomes" id="UP000030645"/>
    </source>
</evidence>
<name>W9S9U0_9ROSA</name>
<gene>
    <name evidence="1" type="ORF">L484_018653</name>
</gene>
<dbReference type="EMBL" id="KE345837">
    <property type="protein sequence ID" value="EXC18472.1"/>
    <property type="molecule type" value="Genomic_DNA"/>
</dbReference>
<protein>
    <submittedName>
        <fullName evidence="1">Uncharacterized protein</fullName>
    </submittedName>
</protein>
<accession>W9S9U0</accession>